<dbReference type="InterPro" id="IPR035520">
    <property type="entry name" value="ZnuA"/>
</dbReference>
<dbReference type="Pfam" id="PF01297">
    <property type="entry name" value="ZnuA"/>
    <property type="match status" value="1"/>
</dbReference>
<keyword evidence="6 13" id="KW-0732">Signal</keyword>
<evidence type="ECO:0000256" key="7">
    <source>
        <dbReference type="ARBA" id="ARBA00022764"/>
    </source>
</evidence>
<dbReference type="InterPro" id="IPR050492">
    <property type="entry name" value="Bact_metal-bind_prot9"/>
</dbReference>
<reference evidence="14 15" key="1">
    <citation type="journal article" date="2014" name="Genome Announc.">
        <title>Draft Genome Sequence of Lutibaculum baratangense Strain AMV1T, Isolated from a Mud Volcano in Andamans, India.</title>
        <authorList>
            <person name="Singh A."/>
            <person name="Sreenivas A."/>
            <person name="Sathyanarayana Reddy G."/>
            <person name="Pinnaka A.K."/>
            <person name="Shivaji S."/>
        </authorList>
    </citation>
    <scope>NUCLEOTIDE SEQUENCE [LARGE SCALE GENOMIC DNA]</scope>
    <source>
        <strain evidence="14 15">AMV1</strain>
    </source>
</reference>
<keyword evidence="4" id="KW-0813">Transport</keyword>
<dbReference type="Proteomes" id="UP000017819">
    <property type="component" value="Unassembled WGS sequence"/>
</dbReference>
<evidence type="ECO:0000313" key="14">
    <source>
        <dbReference type="EMBL" id="ESR22584.1"/>
    </source>
</evidence>
<dbReference type="GO" id="GO:0006829">
    <property type="term" value="P:zinc ion transport"/>
    <property type="evidence" value="ECO:0007669"/>
    <property type="project" value="UniProtKB-KW"/>
</dbReference>
<dbReference type="STRING" id="631454.N177_3720"/>
<dbReference type="GO" id="GO:0046872">
    <property type="term" value="F:metal ion binding"/>
    <property type="evidence" value="ECO:0007669"/>
    <property type="project" value="UniProtKB-KW"/>
</dbReference>
<evidence type="ECO:0000256" key="9">
    <source>
        <dbReference type="ARBA" id="ARBA00022906"/>
    </source>
</evidence>
<evidence type="ECO:0000256" key="3">
    <source>
        <dbReference type="ARBA" id="ARBA00015915"/>
    </source>
</evidence>
<keyword evidence="11" id="KW-1015">Disulfide bond</keyword>
<accession>V4RB06</accession>
<evidence type="ECO:0000313" key="15">
    <source>
        <dbReference type="Proteomes" id="UP000017819"/>
    </source>
</evidence>
<evidence type="ECO:0000256" key="13">
    <source>
        <dbReference type="SAM" id="SignalP"/>
    </source>
</evidence>
<keyword evidence="9" id="KW-0864">Zinc transport</keyword>
<gene>
    <name evidence="14" type="ORF">N177_3720</name>
</gene>
<evidence type="ECO:0000256" key="8">
    <source>
        <dbReference type="ARBA" id="ARBA00022833"/>
    </source>
</evidence>
<dbReference type="PATRIC" id="fig|631454.5.peg.3673"/>
<dbReference type="OrthoDB" id="7346865at2"/>
<comment type="similarity">
    <text evidence="2">Belongs to the bacterial solute-binding protein 9 family.</text>
</comment>
<dbReference type="EMBL" id="AWXZ01000040">
    <property type="protein sequence ID" value="ESR22584.1"/>
    <property type="molecule type" value="Genomic_DNA"/>
</dbReference>
<dbReference type="AlphaFoldDB" id="V4RB06"/>
<dbReference type="PANTHER" id="PTHR42953">
    <property type="entry name" value="HIGH-AFFINITY ZINC UPTAKE SYSTEM PROTEIN ZNUA-RELATED"/>
    <property type="match status" value="1"/>
</dbReference>
<keyword evidence="10" id="KW-0406">Ion transport</keyword>
<dbReference type="PANTHER" id="PTHR42953:SF3">
    <property type="entry name" value="HIGH-AFFINITY ZINC UPTAKE SYSTEM PROTEIN ZNUA"/>
    <property type="match status" value="1"/>
</dbReference>
<comment type="caution">
    <text evidence="14">The sequence shown here is derived from an EMBL/GenBank/DDBJ whole genome shotgun (WGS) entry which is preliminary data.</text>
</comment>
<keyword evidence="8" id="KW-0862">Zinc</keyword>
<dbReference type="eggNOG" id="COG4531">
    <property type="taxonomic scope" value="Bacteria"/>
</dbReference>
<protein>
    <recommendedName>
        <fullName evidence="3">High-affinity zinc uptake system protein ZnuA</fullName>
    </recommendedName>
</protein>
<dbReference type="NCBIfam" id="NF007091">
    <property type="entry name" value="PRK09545.1"/>
    <property type="match status" value="1"/>
</dbReference>
<evidence type="ECO:0000256" key="5">
    <source>
        <dbReference type="ARBA" id="ARBA00022723"/>
    </source>
</evidence>
<dbReference type="CDD" id="cd01019">
    <property type="entry name" value="ZnuA"/>
    <property type="match status" value="1"/>
</dbReference>
<keyword evidence="5" id="KW-0479">Metal-binding</keyword>
<evidence type="ECO:0000256" key="10">
    <source>
        <dbReference type="ARBA" id="ARBA00023065"/>
    </source>
</evidence>
<keyword evidence="15" id="KW-1185">Reference proteome</keyword>
<dbReference type="SUPFAM" id="SSF53807">
    <property type="entry name" value="Helical backbone' metal receptor"/>
    <property type="match status" value="1"/>
</dbReference>
<evidence type="ECO:0000256" key="12">
    <source>
        <dbReference type="SAM" id="MobiDB-lite"/>
    </source>
</evidence>
<evidence type="ECO:0000256" key="1">
    <source>
        <dbReference type="ARBA" id="ARBA00004418"/>
    </source>
</evidence>
<dbReference type="InterPro" id="IPR006127">
    <property type="entry name" value="ZnuA-like"/>
</dbReference>
<comment type="subcellular location">
    <subcellularLocation>
        <location evidence="1">Periplasm</location>
    </subcellularLocation>
</comment>
<sequence length="339" mass="35975">MRAVCAAIVASPLLFAPAAAAPSVVASVAPVHSLVTAVMEGIGEPTLLVKGAASPHTYSMRPSDATALSEADVVFWVDEDLEAFLQHPLKTLGSEAESVSLIDAPGVVIHTYRDSGEVGDGGAEAHDHGHDHDHDHAEGPHADHDDAHDDGHAHRDDGRGHTHAAGEPDAHVWLDPQNGVAMLDAISGALSSVDPENAGRYRENAEAAKARLRELDREIAETLEPVKDRPFVVFHDAFQYFQRHYGLNIAGIVTVSPERAPGAARLREIQARITETSAVCVFAEPQFEPSVVQVVMEGTPARSGVLDPVGADLEPGADLYAGLLRNVAQQLVDCLSEEG</sequence>
<dbReference type="RefSeq" id="WP_023433830.1">
    <property type="nucleotide sequence ID" value="NZ_AWXZ01000040.1"/>
</dbReference>
<feature type="region of interest" description="Disordered" evidence="12">
    <location>
        <begin position="114"/>
        <end position="172"/>
    </location>
</feature>
<organism evidence="14 15">
    <name type="scientific">Lutibaculum baratangense AMV1</name>
    <dbReference type="NCBI Taxonomy" id="631454"/>
    <lineage>
        <taxon>Bacteria</taxon>
        <taxon>Pseudomonadati</taxon>
        <taxon>Pseudomonadota</taxon>
        <taxon>Alphaproteobacteria</taxon>
        <taxon>Hyphomicrobiales</taxon>
        <taxon>Tepidamorphaceae</taxon>
        <taxon>Lutibaculum</taxon>
    </lineage>
</organism>
<dbReference type="Gene3D" id="3.40.50.1980">
    <property type="entry name" value="Nitrogenase molybdenum iron protein domain"/>
    <property type="match status" value="3"/>
</dbReference>
<keyword evidence="7" id="KW-0574">Periplasm</keyword>
<evidence type="ECO:0000256" key="11">
    <source>
        <dbReference type="ARBA" id="ARBA00023157"/>
    </source>
</evidence>
<feature type="chain" id="PRO_5004726584" description="High-affinity zinc uptake system protein ZnuA" evidence="13">
    <location>
        <begin position="21"/>
        <end position="339"/>
    </location>
</feature>
<dbReference type="GO" id="GO:0042597">
    <property type="term" value="C:periplasmic space"/>
    <property type="evidence" value="ECO:0007669"/>
    <property type="project" value="UniProtKB-SubCell"/>
</dbReference>
<evidence type="ECO:0000256" key="4">
    <source>
        <dbReference type="ARBA" id="ARBA00022448"/>
    </source>
</evidence>
<feature type="signal peptide" evidence="13">
    <location>
        <begin position="1"/>
        <end position="20"/>
    </location>
</feature>
<evidence type="ECO:0000256" key="2">
    <source>
        <dbReference type="ARBA" id="ARBA00011028"/>
    </source>
</evidence>
<name>V4RB06_9HYPH</name>
<proteinExistence type="inferred from homology"/>
<feature type="compositionally biased region" description="Basic and acidic residues" evidence="12">
    <location>
        <begin position="123"/>
        <end position="172"/>
    </location>
</feature>
<evidence type="ECO:0000256" key="6">
    <source>
        <dbReference type="ARBA" id="ARBA00022729"/>
    </source>
</evidence>